<evidence type="ECO:0000313" key="3">
    <source>
        <dbReference type="Proteomes" id="UP000001194"/>
    </source>
</evidence>
<dbReference type="OrthoDB" id="47801at2759"/>
<sequence length="724" mass="80241">MDFGRFRGGAIRPENNNNKYFFLTQHVLARYNTPIPVLETACTSGRNLHPEGVMCSNFGHSRSWIQLVRSFPLTPYGELAVSSEYTSYTDDRRKINTTPPQNDWTDDRVVRQRIDSSWIHHSSPLASIYDLRTRVQQNLTLHATLATFQDGDDGLARDGDQLDVRGWRLTGEGRTIRRKSCLDIGQEDPLECKNRFLRPRNNVEKPLTFVWNDTKVWTASTPSARRRGSSSTPSSSPPSTSPSTFPPSRPHSQEAFSRDWGHRELFFPACMRTFRLSFIAPDPSSFSPTQPGQDTYVKASASARDLRLGLTMTPTPLVTPTTRPATRSWAQNISPEHEISHHHGVRSVVRLLRVLVLRQTNLSPPDSSTSLAHPATQNTAGAASNPHGVHPPALVASHAQSGPAALPSAPLPYLNWLVQVASLSASESESSSGSAIHPSIPRLFTVSYLPSVMYAFLSHTLGAERDWVVHSEIYVALMDVIKHLASSSNGGVSGVVKEPVRRVEESCGVQAWMWDWGEVVWVQPAYFEVWRVVCTLSRSQLDRSNVQRWFNVQPSTFHLGSQPAASFKLRFASSEAAGSNEHILAERPRGKSDLARISSSSSFVLVFAIAVHGLIDILDFKFIYVTIDVRYCWHHGHAGNCDIVVNSFSGRRKLLDWSSWILGHESEAACVGLTFGAVYTCANGNVLLVAIYGNRKPHSTTPPPSIKKATLLKLGLPNESVLED</sequence>
<gene>
    <name evidence="2" type="ORF">LACBIDRAFT_330668</name>
</gene>
<dbReference type="HOGENOM" id="CLU_382194_0_0_1"/>
<reference evidence="2 3" key="1">
    <citation type="journal article" date="2008" name="Nature">
        <title>The genome of Laccaria bicolor provides insights into mycorrhizal symbiosis.</title>
        <authorList>
            <person name="Martin F."/>
            <person name="Aerts A."/>
            <person name="Ahren D."/>
            <person name="Brun A."/>
            <person name="Danchin E.G.J."/>
            <person name="Duchaussoy F."/>
            <person name="Gibon J."/>
            <person name="Kohler A."/>
            <person name="Lindquist E."/>
            <person name="Pereda V."/>
            <person name="Salamov A."/>
            <person name="Shapiro H.J."/>
            <person name="Wuyts J."/>
            <person name="Blaudez D."/>
            <person name="Buee M."/>
            <person name="Brokstein P."/>
            <person name="Canbaeck B."/>
            <person name="Cohen D."/>
            <person name="Courty P.E."/>
            <person name="Coutinho P.M."/>
            <person name="Delaruelle C."/>
            <person name="Detter J.C."/>
            <person name="Deveau A."/>
            <person name="DiFazio S."/>
            <person name="Duplessis S."/>
            <person name="Fraissinet-Tachet L."/>
            <person name="Lucic E."/>
            <person name="Frey-Klett P."/>
            <person name="Fourrey C."/>
            <person name="Feussner I."/>
            <person name="Gay G."/>
            <person name="Grimwood J."/>
            <person name="Hoegger P.J."/>
            <person name="Jain P."/>
            <person name="Kilaru S."/>
            <person name="Labbe J."/>
            <person name="Lin Y.C."/>
            <person name="Legue V."/>
            <person name="Le Tacon F."/>
            <person name="Marmeisse R."/>
            <person name="Melayah D."/>
            <person name="Montanini B."/>
            <person name="Muratet M."/>
            <person name="Nehls U."/>
            <person name="Niculita-Hirzel H."/>
            <person name="Oudot-Le Secq M.P."/>
            <person name="Peter M."/>
            <person name="Quesneville H."/>
            <person name="Rajashekar B."/>
            <person name="Reich M."/>
            <person name="Rouhier N."/>
            <person name="Schmutz J."/>
            <person name="Yin T."/>
            <person name="Chalot M."/>
            <person name="Henrissat B."/>
            <person name="Kuees U."/>
            <person name="Lucas S."/>
            <person name="Van de Peer Y."/>
            <person name="Podila G.K."/>
            <person name="Polle A."/>
            <person name="Pukkila P.J."/>
            <person name="Richardson P.M."/>
            <person name="Rouze P."/>
            <person name="Sanders I.R."/>
            <person name="Stajich J.E."/>
            <person name="Tunlid A."/>
            <person name="Tuskan G."/>
            <person name="Grigoriev I.V."/>
        </authorList>
    </citation>
    <scope>NUCLEOTIDE SEQUENCE [LARGE SCALE GENOMIC DNA]</scope>
    <source>
        <strain evidence="3">S238N-H82 / ATCC MYA-4686</strain>
    </source>
</reference>
<dbReference type="AlphaFoldDB" id="B0DM27"/>
<keyword evidence="3" id="KW-1185">Reference proteome</keyword>
<name>B0DM27_LACBS</name>
<feature type="compositionally biased region" description="Pro residues" evidence="1">
    <location>
        <begin position="235"/>
        <end position="249"/>
    </location>
</feature>
<dbReference type="GeneID" id="6080603"/>
<feature type="region of interest" description="Disordered" evidence="1">
    <location>
        <begin position="363"/>
        <end position="395"/>
    </location>
</feature>
<protein>
    <submittedName>
        <fullName evidence="2">Predicted protein</fullName>
    </submittedName>
</protein>
<organism evidence="3">
    <name type="scientific">Laccaria bicolor (strain S238N-H82 / ATCC MYA-4686)</name>
    <name type="common">Bicoloured deceiver</name>
    <name type="synonym">Laccaria laccata var. bicolor</name>
    <dbReference type="NCBI Taxonomy" id="486041"/>
    <lineage>
        <taxon>Eukaryota</taxon>
        <taxon>Fungi</taxon>
        <taxon>Dikarya</taxon>
        <taxon>Basidiomycota</taxon>
        <taxon>Agaricomycotina</taxon>
        <taxon>Agaricomycetes</taxon>
        <taxon>Agaricomycetidae</taxon>
        <taxon>Agaricales</taxon>
        <taxon>Agaricineae</taxon>
        <taxon>Hydnangiaceae</taxon>
        <taxon>Laccaria</taxon>
    </lineage>
</organism>
<dbReference type="InParanoid" id="B0DM27"/>
<feature type="compositionally biased region" description="Polar residues" evidence="1">
    <location>
        <begin position="363"/>
        <end position="382"/>
    </location>
</feature>
<dbReference type="RefSeq" id="XP_001885011.1">
    <property type="nucleotide sequence ID" value="XM_001884976.1"/>
</dbReference>
<proteinExistence type="predicted"/>
<dbReference type="Proteomes" id="UP000001194">
    <property type="component" value="Unassembled WGS sequence"/>
</dbReference>
<accession>B0DM27</accession>
<feature type="region of interest" description="Disordered" evidence="1">
    <location>
        <begin position="220"/>
        <end position="254"/>
    </location>
</feature>
<evidence type="ECO:0000256" key="1">
    <source>
        <dbReference type="SAM" id="MobiDB-lite"/>
    </source>
</evidence>
<evidence type="ECO:0000313" key="2">
    <source>
        <dbReference type="EMBL" id="EDR04492.1"/>
    </source>
</evidence>
<dbReference type="EMBL" id="DS547118">
    <property type="protein sequence ID" value="EDR04492.1"/>
    <property type="molecule type" value="Genomic_DNA"/>
</dbReference>
<dbReference type="KEGG" id="lbc:LACBIDRAFT_330668"/>